<dbReference type="VEuPathDB" id="VectorBase:SCAU005138"/>
<protein>
    <recommendedName>
        <fullName evidence="2">C-type lectin domain-containing protein</fullName>
    </recommendedName>
</protein>
<organism evidence="3 4">
    <name type="scientific">Stomoxys calcitrans</name>
    <name type="common">Stable fly</name>
    <name type="synonym">Conops calcitrans</name>
    <dbReference type="NCBI Taxonomy" id="35570"/>
    <lineage>
        <taxon>Eukaryota</taxon>
        <taxon>Metazoa</taxon>
        <taxon>Ecdysozoa</taxon>
        <taxon>Arthropoda</taxon>
        <taxon>Hexapoda</taxon>
        <taxon>Insecta</taxon>
        <taxon>Pterygota</taxon>
        <taxon>Neoptera</taxon>
        <taxon>Endopterygota</taxon>
        <taxon>Diptera</taxon>
        <taxon>Brachycera</taxon>
        <taxon>Muscomorpha</taxon>
        <taxon>Muscoidea</taxon>
        <taxon>Muscidae</taxon>
        <taxon>Stomoxys</taxon>
    </lineage>
</organism>
<dbReference type="InterPro" id="IPR018378">
    <property type="entry name" value="C-type_lectin_CS"/>
</dbReference>
<dbReference type="InterPro" id="IPR016186">
    <property type="entry name" value="C-type_lectin-like/link_sf"/>
</dbReference>
<dbReference type="Proteomes" id="UP000095300">
    <property type="component" value="Unassembled WGS sequence"/>
</dbReference>
<keyword evidence="4" id="KW-1185">Reference proteome</keyword>
<dbReference type="CDD" id="cd00037">
    <property type="entry name" value="CLECT"/>
    <property type="match status" value="1"/>
</dbReference>
<evidence type="ECO:0000256" key="1">
    <source>
        <dbReference type="ARBA" id="ARBA00023157"/>
    </source>
</evidence>
<dbReference type="SMART" id="SM00034">
    <property type="entry name" value="CLECT"/>
    <property type="match status" value="1"/>
</dbReference>
<dbReference type="OrthoDB" id="6691028at2759"/>
<dbReference type="SUPFAM" id="SSF56436">
    <property type="entry name" value="C-type lectin-like"/>
    <property type="match status" value="1"/>
</dbReference>
<keyword evidence="1" id="KW-1015">Disulfide bond</keyword>
<sequence length="170" mass="19629">MQIMNASVVLLLTTMGFMFNMSFGAMWHKAGDGRRYLIEGTAKYNWLQALDQCLLKGLQLVVIDSAAKNEELVKLLRSIFGNSRDLWIGHHDEFNKKGGASRNWYSAATGEPIFFGYWDRGEPNNRFGEHCAQIYRKSNFRWNDENCDTHFFGYICEKANKTDLDQPDIQ</sequence>
<dbReference type="InterPro" id="IPR001304">
    <property type="entry name" value="C-type_lectin-like"/>
</dbReference>
<evidence type="ECO:0000313" key="4">
    <source>
        <dbReference type="Proteomes" id="UP000095300"/>
    </source>
</evidence>
<dbReference type="PROSITE" id="PS00615">
    <property type="entry name" value="C_TYPE_LECTIN_1"/>
    <property type="match status" value="1"/>
</dbReference>
<proteinExistence type="predicted"/>
<dbReference type="Pfam" id="PF00059">
    <property type="entry name" value="Lectin_C"/>
    <property type="match status" value="1"/>
</dbReference>
<dbReference type="EnsemblMetazoa" id="SCAU005138-RA">
    <property type="protein sequence ID" value="SCAU005138-PA"/>
    <property type="gene ID" value="SCAU005138"/>
</dbReference>
<name>A0A1I8P5Z6_STOCA</name>
<evidence type="ECO:0000313" key="3">
    <source>
        <dbReference type="EnsemblMetazoa" id="SCAU005138-PA"/>
    </source>
</evidence>
<dbReference type="InterPro" id="IPR050111">
    <property type="entry name" value="C-type_lectin/snaclec_domain"/>
</dbReference>
<gene>
    <name evidence="3" type="primary">106090725</name>
</gene>
<dbReference type="AlphaFoldDB" id="A0A1I8P5Z6"/>
<evidence type="ECO:0000259" key="2">
    <source>
        <dbReference type="PROSITE" id="PS50041"/>
    </source>
</evidence>
<dbReference type="PANTHER" id="PTHR22803">
    <property type="entry name" value="MANNOSE, PHOSPHOLIPASE, LECTIN RECEPTOR RELATED"/>
    <property type="match status" value="1"/>
</dbReference>
<dbReference type="STRING" id="35570.A0A1I8P5Z6"/>
<feature type="domain" description="C-type lectin" evidence="2">
    <location>
        <begin position="31"/>
        <end position="148"/>
    </location>
</feature>
<reference evidence="3" key="1">
    <citation type="submission" date="2020-05" db="UniProtKB">
        <authorList>
            <consortium name="EnsemblMetazoa"/>
        </authorList>
    </citation>
    <scope>IDENTIFICATION</scope>
    <source>
        <strain evidence="3">USDA</strain>
    </source>
</reference>
<dbReference type="KEGG" id="scac:106090725"/>
<dbReference type="PROSITE" id="PS50041">
    <property type="entry name" value="C_TYPE_LECTIN_2"/>
    <property type="match status" value="1"/>
</dbReference>
<accession>A0A1I8P5Z6</accession>
<dbReference type="Gene3D" id="3.10.100.10">
    <property type="entry name" value="Mannose-Binding Protein A, subunit A"/>
    <property type="match status" value="1"/>
</dbReference>
<dbReference type="InterPro" id="IPR016187">
    <property type="entry name" value="CTDL_fold"/>
</dbReference>